<keyword evidence="1" id="KW-0472">Membrane</keyword>
<sequence length="337" mass="39673">MALLYNEGCPNSEEDITKCNVLACFMEGGRFSTRHCNNAFESLMLYYPFNDNSNNLTKNIFTFEHSTPAYNFQSKVTILSNNDGEILLLYEKYIHQFSYSSQKFLCRFRDKDQKLILCGKVEREYLGKTLSFNSIDIIDKKGRENYRVRLKNLENPRHISRILNYNDIFFSKDTCHYMKDGHFHETICRYSICTKDQNDHTSCVDAKLNGKLFHLQKHSQRYEGKEKFIYLPNICLSKGFKIDCTPYLCEYERPLELTPCKKLGISIVNNVIPHSESSEVKYTRTKNLVHENNLNMSSLVAMSFIPFLILFFFIGCYMYKIIKENRSRKIKMRSKEP</sequence>
<dbReference type="VEuPathDB" id="PlasmoDB:PGAL8A_00450200"/>
<evidence type="ECO:0000313" key="3">
    <source>
        <dbReference type="Proteomes" id="UP000220797"/>
    </source>
</evidence>
<reference evidence="2" key="1">
    <citation type="submission" date="2015-04" db="EMBL/GenBank/DDBJ databases">
        <authorList>
            <consortium name="Pathogen Informatics"/>
        </authorList>
    </citation>
    <scope>NUCLEOTIDE SEQUENCE [LARGE SCALE GENOMIC DNA]</scope>
    <source>
        <strain evidence="2">8A</strain>
    </source>
</reference>
<evidence type="ECO:0000256" key="1">
    <source>
        <dbReference type="SAM" id="Phobius"/>
    </source>
</evidence>
<dbReference type="Proteomes" id="UP000220797">
    <property type="component" value="Unassembled WGS sequence"/>
</dbReference>
<dbReference type="GeneID" id="39733035"/>
<evidence type="ECO:0000313" key="2">
    <source>
        <dbReference type="EMBL" id="CRG96921.1"/>
    </source>
</evidence>
<feature type="transmembrane region" description="Helical" evidence="1">
    <location>
        <begin position="299"/>
        <end position="322"/>
    </location>
</feature>
<comment type="caution">
    <text evidence="2">The sequence shown here is derived from an EMBL/GenBank/DDBJ whole genome shotgun (WGS) entry which is preliminary data.</text>
</comment>
<protein>
    <submittedName>
        <fullName evidence="2">Fam-e protein</fullName>
    </submittedName>
</protein>
<dbReference type="EMBL" id="CVMV01000077">
    <property type="protein sequence ID" value="CRG96921.1"/>
    <property type="molecule type" value="Genomic_DNA"/>
</dbReference>
<dbReference type="OMA" id="HETICRY"/>
<keyword evidence="3" id="KW-1185">Reference proteome</keyword>
<dbReference type="AlphaFoldDB" id="A0A1J1GWJ6"/>
<keyword evidence="1" id="KW-0812">Transmembrane</keyword>
<dbReference type="RefSeq" id="XP_028529724.1">
    <property type="nucleotide sequence ID" value="XM_028673252.1"/>
</dbReference>
<keyword evidence="1" id="KW-1133">Transmembrane helix</keyword>
<accession>A0A1J1GWJ6</accession>
<organism evidence="2 3">
    <name type="scientific">Plasmodium gallinaceum</name>
    <dbReference type="NCBI Taxonomy" id="5849"/>
    <lineage>
        <taxon>Eukaryota</taxon>
        <taxon>Sar</taxon>
        <taxon>Alveolata</taxon>
        <taxon>Apicomplexa</taxon>
        <taxon>Aconoidasida</taxon>
        <taxon>Haemosporida</taxon>
        <taxon>Plasmodiidae</taxon>
        <taxon>Plasmodium</taxon>
        <taxon>Plasmodium (Haemamoeba)</taxon>
    </lineage>
</organism>
<proteinExistence type="predicted"/>
<name>A0A1J1GWJ6_PLAGA</name>
<gene>
    <name evidence="2" type="ORF">PGAL8A_00450200</name>
</gene>